<sequence>MRRFTAVLFGTLAFLAALTAPAAAVGIDPSALAPAADITFEGAGLTL</sequence>
<protein>
    <submittedName>
        <fullName evidence="2">Uncharacterized protein</fullName>
    </submittedName>
</protein>
<dbReference type="Proteomes" id="UP001597365">
    <property type="component" value="Unassembled WGS sequence"/>
</dbReference>
<comment type="caution">
    <text evidence="2">The sequence shown here is derived from an EMBL/GenBank/DDBJ whole genome shotgun (WGS) entry which is preliminary data.</text>
</comment>
<proteinExistence type="predicted"/>
<dbReference type="RefSeq" id="WP_380903006.1">
    <property type="nucleotide sequence ID" value="NZ_JBHUFU010000014.1"/>
</dbReference>
<feature type="signal peptide" evidence="1">
    <location>
        <begin position="1"/>
        <end position="22"/>
    </location>
</feature>
<reference evidence="3" key="1">
    <citation type="journal article" date="2019" name="Int. J. Syst. Evol. Microbiol.">
        <title>The Global Catalogue of Microorganisms (GCM) 10K type strain sequencing project: providing services to taxonomists for standard genome sequencing and annotation.</title>
        <authorList>
            <consortium name="The Broad Institute Genomics Platform"/>
            <consortium name="The Broad Institute Genome Sequencing Center for Infectious Disease"/>
            <person name="Wu L."/>
            <person name="Ma J."/>
        </authorList>
    </citation>
    <scope>NUCLEOTIDE SEQUENCE [LARGE SCALE GENOMIC DNA]</scope>
    <source>
        <strain evidence="3">CGMCC 4.7455</strain>
    </source>
</reference>
<accession>A0ABW4PPT3</accession>
<feature type="chain" id="PRO_5046440483" evidence="1">
    <location>
        <begin position="23"/>
        <end position="47"/>
    </location>
</feature>
<gene>
    <name evidence="2" type="ORF">ACFSJS_21815</name>
</gene>
<evidence type="ECO:0000256" key="1">
    <source>
        <dbReference type="SAM" id="SignalP"/>
    </source>
</evidence>
<keyword evidence="1" id="KW-0732">Signal</keyword>
<organism evidence="2 3">
    <name type="scientific">Streptomyces desertarenae</name>
    <dbReference type="NCBI Taxonomy" id="2666184"/>
    <lineage>
        <taxon>Bacteria</taxon>
        <taxon>Bacillati</taxon>
        <taxon>Actinomycetota</taxon>
        <taxon>Actinomycetes</taxon>
        <taxon>Kitasatosporales</taxon>
        <taxon>Streptomycetaceae</taxon>
        <taxon>Streptomyces</taxon>
    </lineage>
</organism>
<dbReference type="EMBL" id="JBHUFU010000014">
    <property type="protein sequence ID" value="MFD1832262.1"/>
    <property type="molecule type" value="Genomic_DNA"/>
</dbReference>
<evidence type="ECO:0000313" key="2">
    <source>
        <dbReference type="EMBL" id="MFD1832262.1"/>
    </source>
</evidence>
<keyword evidence="3" id="KW-1185">Reference proteome</keyword>
<name>A0ABW4PPT3_9ACTN</name>
<evidence type="ECO:0000313" key="3">
    <source>
        <dbReference type="Proteomes" id="UP001597365"/>
    </source>
</evidence>